<dbReference type="EMBL" id="JAVDQD010000005">
    <property type="protein sequence ID" value="MDR6240740.1"/>
    <property type="molecule type" value="Genomic_DNA"/>
</dbReference>
<sequence length="499" mass="57626">MGCYDQKSTTKNVRVTNSRRFSIGKIAPQTEFPIQAMFDSGLIAEEAQICPWDKIGEIENYRTFPVRKNTPVIVDFKETANPAFAPSETWVKIIYNGEAYAINASKMMDKPGWMLPKDYYSFTSMVSWLKWTWLEYQKSPLAIKESLHEYCYKKAKFKQQLTTAFAHSEAKAAPEDFQRILAKCLLNLDVKELYYQQMRSGEKISVDATLPKLFASHEQGYYHVSNDKKEEQEEGKRSKLKIYLNARTEFLEPITAYLYQHLMKELNLLEVFKVSTAQQSYLVKDVIVLYPLHDHDLDRILSDLESFFSTKSDKWLFESVMPSTQILMPGISWGEDPLSGYDLGKKTLQGASEEKWQAIREKTNPLHMTGASKMMKAFMSPFARPELERLWVGLPEHASQGLPIDSLEELSRLTMKVYGINLEDDMERLSESGVLRNPNGRATEPHHNFRSSNQSLRAYLLAETLGEKMPESFEELFIRYTRKLEDARVNPQSPHLNTH</sequence>
<dbReference type="RefSeq" id="WP_309940916.1">
    <property type="nucleotide sequence ID" value="NZ_AP025306.1"/>
</dbReference>
<keyword evidence="2" id="KW-1185">Reference proteome</keyword>
<gene>
    <name evidence="1" type="ORF">HNQ88_003816</name>
</gene>
<accession>A0AAE3XQF9</accession>
<dbReference type="InterPro" id="IPR040871">
    <property type="entry name" value="HopA1"/>
</dbReference>
<dbReference type="Pfam" id="PF17914">
    <property type="entry name" value="HopA1"/>
    <property type="match status" value="1"/>
</dbReference>
<dbReference type="Proteomes" id="UP001185092">
    <property type="component" value="Unassembled WGS sequence"/>
</dbReference>
<proteinExistence type="predicted"/>
<name>A0AAE3XQF9_9BACT</name>
<protein>
    <submittedName>
        <fullName evidence="1">Uncharacterized protein</fullName>
    </submittedName>
</protein>
<organism evidence="1 2">
    <name type="scientific">Aureibacter tunicatorum</name>
    <dbReference type="NCBI Taxonomy" id="866807"/>
    <lineage>
        <taxon>Bacteria</taxon>
        <taxon>Pseudomonadati</taxon>
        <taxon>Bacteroidota</taxon>
        <taxon>Cytophagia</taxon>
        <taxon>Cytophagales</taxon>
        <taxon>Persicobacteraceae</taxon>
        <taxon>Aureibacter</taxon>
    </lineage>
</organism>
<evidence type="ECO:0000313" key="1">
    <source>
        <dbReference type="EMBL" id="MDR6240740.1"/>
    </source>
</evidence>
<evidence type="ECO:0000313" key="2">
    <source>
        <dbReference type="Proteomes" id="UP001185092"/>
    </source>
</evidence>
<dbReference type="AlphaFoldDB" id="A0AAE3XQF9"/>
<comment type="caution">
    <text evidence="1">The sequence shown here is derived from an EMBL/GenBank/DDBJ whole genome shotgun (WGS) entry which is preliminary data.</text>
</comment>
<reference evidence="1" key="1">
    <citation type="submission" date="2023-07" db="EMBL/GenBank/DDBJ databases">
        <title>Genomic Encyclopedia of Type Strains, Phase IV (KMG-IV): sequencing the most valuable type-strain genomes for metagenomic binning, comparative biology and taxonomic classification.</title>
        <authorList>
            <person name="Goeker M."/>
        </authorList>
    </citation>
    <scope>NUCLEOTIDE SEQUENCE</scope>
    <source>
        <strain evidence="1">DSM 26174</strain>
    </source>
</reference>